<evidence type="ECO:0000313" key="3">
    <source>
        <dbReference type="Proteomes" id="UP000030377"/>
    </source>
</evidence>
<dbReference type="PRINTS" id="PR01590">
    <property type="entry name" value="HTHFIS"/>
</dbReference>
<dbReference type="Gene3D" id="1.10.10.60">
    <property type="entry name" value="Homeodomain-like"/>
    <property type="match status" value="1"/>
</dbReference>
<protein>
    <submittedName>
        <fullName evidence="2">Fis family transcriptional regulator</fullName>
    </submittedName>
</protein>
<sequence>MFERDFSEREQILAAIERTYGNKKAAAELLGISRGTLYNKLRKYGISAGE</sequence>
<dbReference type="SUPFAM" id="SSF46689">
    <property type="entry name" value="Homeodomain-like"/>
    <property type="match status" value="1"/>
</dbReference>
<evidence type="ECO:0000313" key="2">
    <source>
        <dbReference type="EMBL" id="KGT72851.1"/>
    </source>
</evidence>
<dbReference type="AlphaFoldDB" id="A0A0A3XI54"/>
<dbReference type="EMBL" id="JRPN01000128">
    <property type="protein sequence ID" value="KGT72851.1"/>
    <property type="molecule type" value="Genomic_DNA"/>
</dbReference>
<gene>
    <name evidence="2" type="ORF">MA20_47915</name>
</gene>
<comment type="caution">
    <text evidence="2">The sequence shown here is derived from an EMBL/GenBank/DDBJ whole genome shotgun (WGS) entry which is preliminary data.</text>
</comment>
<evidence type="ECO:0000259" key="1">
    <source>
        <dbReference type="Pfam" id="PF02954"/>
    </source>
</evidence>
<feature type="domain" description="DNA binding HTH" evidence="1">
    <location>
        <begin position="7"/>
        <end position="44"/>
    </location>
</feature>
<reference evidence="2 3" key="1">
    <citation type="submission" date="2014-09" db="EMBL/GenBank/DDBJ databases">
        <title>Draft genome of Bradyrhizobium japonicum Is-34.</title>
        <authorList>
            <person name="Tsurumaru H."/>
            <person name="Yamakawa T."/>
            <person name="Hashimoto S."/>
            <person name="Okizaki K."/>
            <person name="Kanesaki Y."/>
            <person name="Yoshikawa H."/>
            <person name="Yajima S."/>
        </authorList>
    </citation>
    <scope>NUCLEOTIDE SEQUENCE [LARGE SCALE GENOMIC DNA]</scope>
    <source>
        <strain evidence="2 3">Is-34</strain>
    </source>
</reference>
<name>A0A0A3XI54_BRAJP</name>
<proteinExistence type="predicted"/>
<dbReference type="Pfam" id="PF02954">
    <property type="entry name" value="HTH_8"/>
    <property type="match status" value="1"/>
</dbReference>
<dbReference type="Proteomes" id="UP000030377">
    <property type="component" value="Unassembled WGS sequence"/>
</dbReference>
<dbReference type="InterPro" id="IPR002197">
    <property type="entry name" value="HTH_Fis"/>
</dbReference>
<accession>A0A0A3XI54</accession>
<dbReference type="InterPro" id="IPR009057">
    <property type="entry name" value="Homeodomain-like_sf"/>
</dbReference>
<dbReference type="GO" id="GO:0043565">
    <property type="term" value="F:sequence-specific DNA binding"/>
    <property type="evidence" value="ECO:0007669"/>
    <property type="project" value="InterPro"/>
</dbReference>
<organism evidence="2 3">
    <name type="scientific">Bradyrhizobium japonicum</name>
    <dbReference type="NCBI Taxonomy" id="375"/>
    <lineage>
        <taxon>Bacteria</taxon>
        <taxon>Pseudomonadati</taxon>
        <taxon>Pseudomonadota</taxon>
        <taxon>Alphaproteobacteria</taxon>
        <taxon>Hyphomicrobiales</taxon>
        <taxon>Nitrobacteraceae</taxon>
        <taxon>Bradyrhizobium</taxon>
    </lineage>
</organism>